<dbReference type="InterPro" id="IPR036034">
    <property type="entry name" value="PDZ_sf"/>
</dbReference>
<dbReference type="EMBL" id="JALLPJ020000965">
    <property type="protein sequence ID" value="KAL3778898.1"/>
    <property type="molecule type" value="Genomic_DNA"/>
</dbReference>
<dbReference type="PROSITE" id="PS50106">
    <property type="entry name" value="PDZ"/>
    <property type="match status" value="1"/>
</dbReference>
<proteinExistence type="predicted"/>
<evidence type="ECO:0000313" key="4">
    <source>
        <dbReference type="Proteomes" id="UP001530400"/>
    </source>
</evidence>
<feature type="compositionally biased region" description="Basic and acidic residues" evidence="1">
    <location>
        <begin position="225"/>
        <end position="239"/>
    </location>
</feature>
<dbReference type="SUPFAM" id="SSF50156">
    <property type="entry name" value="PDZ domain-like"/>
    <property type="match status" value="1"/>
</dbReference>
<comment type="caution">
    <text evidence="3">The sequence shown here is derived from an EMBL/GenBank/DDBJ whole genome shotgun (WGS) entry which is preliminary data.</text>
</comment>
<evidence type="ECO:0000313" key="3">
    <source>
        <dbReference type="EMBL" id="KAL3778898.1"/>
    </source>
</evidence>
<dbReference type="InterPro" id="IPR041489">
    <property type="entry name" value="PDZ_6"/>
</dbReference>
<dbReference type="InterPro" id="IPR001478">
    <property type="entry name" value="PDZ"/>
</dbReference>
<dbReference type="Proteomes" id="UP001530400">
    <property type="component" value="Unassembled WGS sequence"/>
</dbReference>
<dbReference type="Gene3D" id="3.10.350.10">
    <property type="entry name" value="LysM domain"/>
    <property type="match status" value="1"/>
</dbReference>
<sequence length="460" mass="49670">MAEIKNKFVSWTLNVIREIEPAKLYGVGVNLTIDAAAKSSAAASPKDSSTASRIVVSEIHPSGPASKCLKPGDIVLAVNDTPVDVKATPQDVAKLVRGPEGSEVSVLVERNGKKLEFKLTRERIGQRSNDGDGKAGAAMENKHQEELRLSECVEDVSKGIGKLSVENLPVEYKKTQVHLVQNAPAATSTHSKDLSQVQDLTSSHESSDKFTEQHLSPLPSLPTRKSFETHSEEKSHDELDNCSAINSVDGEHWELLSAASGSAVVISYSGSISGSLRSASPSMLSNKFILSESTGDEYIEHVVLPTDTLQGICLAYKLSATRLRMINGFSGNSLQMAPKKLRIPTPTKSPGIMIRTQDKSSKEYKLYAFCAELPSMELVEAKAYLDLSNWDLEEAIRSAKEDDGWNIRADAGACDEGMCDEVCNGMIEAVARPKALTANDIYAAAPPFDGDGFELKDISS</sequence>
<evidence type="ECO:0000256" key="1">
    <source>
        <dbReference type="SAM" id="MobiDB-lite"/>
    </source>
</evidence>
<feature type="compositionally biased region" description="Polar residues" evidence="1">
    <location>
        <begin position="184"/>
        <end position="204"/>
    </location>
</feature>
<reference evidence="3 4" key="1">
    <citation type="submission" date="2024-10" db="EMBL/GenBank/DDBJ databases">
        <title>Updated reference genomes for cyclostephanoid diatoms.</title>
        <authorList>
            <person name="Roberts W.R."/>
            <person name="Alverson A.J."/>
        </authorList>
    </citation>
    <scope>NUCLEOTIDE SEQUENCE [LARGE SCALE GENOMIC DNA]</scope>
    <source>
        <strain evidence="3 4">AJA010-31</strain>
    </source>
</reference>
<feature type="region of interest" description="Disordered" evidence="1">
    <location>
        <begin position="184"/>
        <end position="241"/>
    </location>
</feature>
<protein>
    <recommendedName>
        <fullName evidence="2">PDZ domain-containing protein</fullName>
    </recommendedName>
</protein>
<dbReference type="CDD" id="cd06782">
    <property type="entry name" value="cpPDZ_CPP-like"/>
    <property type="match status" value="1"/>
</dbReference>
<dbReference type="Pfam" id="PF17820">
    <property type="entry name" value="PDZ_6"/>
    <property type="match status" value="1"/>
</dbReference>
<dbReference type="InterPro" id="IPR045030">
    <property type="entry name" value="LYSM1-4"/>
</dbReference>
<dbReference type="SMART" id="SM00228">
    <property type="entry name" value="PDZ"/>
    <property type="match status" value="1"/>
</dbReference>
<feature type="domain" description="PDZ" evidence="2">
    <location>
        <begin position="12"/>
        <end position="123"/>
    </location>
</feature>
<dbReference type="InterPro" id="IPR036779">
    <property type="entry name" value="LysM_dom_sf"/>
</dbReference>
<dbReference type="AlphaFoldDB" id="A0ABD3NTZ1"/>
<organism evidence="3 4">
    <name type="scientific">Cyclotella atomus</name>
    <dbReference type="NCBI Taxonomy" id="382360"/>
    <lineage>
        <taxon>Eukaryota</taxon>
        <taxon>Sar</taxon>
        <taxon>Stramenopiles</taxon>
        <taxon>Ochrophyta</taxon>
        <taxon>Bacillariophyta</taxon>
        <taxon>Coscinodiscophyceae</taxon>
        <taxon>Thalassiosirophycidae</taxon>
        <taxon>Stephanodiscales</taxon>
        <taxon>Stephanodiscaceae</taxon>
        <taxon>Cyclotella</taxon>
    </lineage>
</organism>
<evidence type="ECO:0000259" key="2">
    <source>
        <dbReference type="PROSITE" id="PS50106"/>
    </source>
</evidence>
<dbReference type="PANTHER" id="PTHR20932">
    <property type="entry name" value="LYSM AND PUTATIVE PEPTIDOGLYCAN-BINDING DOMAIN-CONTAINING PROTEIN"/>
    <property type="match status" value="1"/>
</dbReference>
<gene>
    <name evidence="3" type="ORF">ACHAWO_007864</name>
</gene>
<dbReference type="Gene3D" id="2.30.42.10">
    <property type="match status" value="1"/>
</dbReference>
<name>A0ABD3NTZ1_9STRA</name>
<dbReference type="PANTHER" id="PTHR20932:SF8">
    <property type="entry name" value="LD22649P"/>
    <property type="match status" value="1"/>
</dbReference>
<accession>A0ABD3NTZ1</accession>
<keyword evidence="4" id="KW-1185">Reference proteome</keyword>